<proteinExistence type="predicted"/>
<accession>A0A1G4GT35</accession>
<organism evidence="3 5">
    <name type="scientific">Plasmodium vivax</name>
    <name type="common">malaria parasite P. vivax</name>
    <dbReference type="NCBI Taxonomy" id="5855"/>
    <lineage>
        <taxon>Eukaryota</taxon>
        <taxon>Sar</taxon>
        <taxon>Alveolata</taxon>
        <taxon>Apicomplexa</taxon>
        <taxon>Aconoidasida</taxon>
        <taxon>Haemosporida</taxon>
        <taxon>Plasmodiidae</taxon>
        <taxon>Plasmodium</taxon>
        <taxon>Plasmodium (Plasmodium)</taxon>
    </lineage>
</organism>
<dbReference type="EMBL" id="LT615260">
    <property type="protein sequence ID" value="SCO71193.1"/>
    <property type="molecule type" value="Genomic_DNA"/>
</dbReference>
<evidence type="ECO:0000259" key="1">
    <source>
        <dbReference type="Pfam" id="PF12319"/>
    </source>
</evidence>
<dbReference type="Proteomes" id="UP000779233">
    <property type="component" value="Unassembled WGS sequence"/>
</dbReference>
<dbReference type="VEuPathDB" id="PlasmoDB:PVX_088810"/>
<dbReference type="InterPro" id="IPR022089">
    <property type="entry name" value="Plasmodium-antigen_C"/>
</dbReference>
<evidence type="ECO:0000313" key="3">
    <source>
        <dbReference type="EMBL" id="SCO65765.1"/>
    </source>
</evidence>
<dbReference type="EMBL" id="LT615243">
    <property type="protein sequence ID" value="SCO65765.1"/>
    <property type="molecule type" value="Genomic_DNA"/>
</dbReference>
<evidence type="ECO:0000313" key="6">
    <source>
        <dbReference type="Proteomes" id="UP000305196"/>
    </source>
</evidence>
<dbReference type="Pfam" id="PF12319">
    <property type="entry name" value="TryThrA_C"/>
    <property type="match status" value="1"/>
</dbReference>
<sequence length="358" mass="42933">MEAFNVLEDFIGTESLIPTLTEDYNNLLFSKKNVNLLVLAASTALLFLSSGSIFSSCFSTNPLSGVLQNLSNATSGTSVRTTALTEKLKENKWNDWMKQLEEQWKSFHDQMENERKQWLEKKDAEWEKWKKYTEIKYMSYCVDINNEFESNTLKDSSTWNRNQWEDWITTVGKEMIKSEYEKWIYENENYLDEWKVREWVEWKQKNISSWLSSEWKCKEDDSWSKWEQTVWGKWLFTENREKWTAWKERTLRERAEWLKWVQLKEYVYINDEWIPWTKWKNENRLAFIDWIGSFMNEWINNKQWNEWIHERKKMVATKKIAPLNAENAANAASSVGVRVNDTLQSDAPQSACAQDEAE</sequence>
<dbReference type="EMBL" id="CAJZCX010000010">
    <property type="protein sequence ID" value="CAG9479609.1"/>
    <property type="molecule type" value="Genomic_DNA"/>
</dbReference>
<evidence type="ECO:0000313" key="5">
    <source>
        <dbReference type="Proteomes" id="UP000196402"/>
    </source>
</evidence>
<dbReference type="VEuPathDB" id="PlasmoDB:PVW1_050008400"/>
<dbReference type="AlphaFoldDB" id="A0A1G4GT35"/>
<dbReference type="VEuPathDB" id="PlasmoDB:PVPAM_050010900"/>
<dbReference type="Proteomes" id="UP000305196">
    <property type="component" value="Chromosome 5"/>
</dbReference>
<protein>
    <submittedName>
        <fullName evidence="2">(malaria parasite P. vivax) hypothetical protein</fullName>
    </submittedName>
    <submittedName>
        <fullName evidence="3">Tryptophan-rich antigen</fullName>
    </submittedName>
</protein>
<dbReference type="eggNOG" id="ENOG502S6JQ">
    <property type="taxonomic scope" value="Eukaryota"/>
</dbReference>
<feature type="domain" description="Tryptophan/threonine-rich plasmodium antigen C-terminal" evidence="1">
    <location>
        <begin position="92"/>
        <end position="307"/>
    </location>
</feature>
<name>A0A1G4GT35_PLAVI</name>
<dbReference type="Proteomes" id="UP000196402">
    <property type="component" value="Chromosome 5"/>
</dbReference>
<evidence type="ECO:0000313" key="2">
    <source>
        <dbReference type="EMBL" id="CAG9479609.1"/>
    </source>
</evidence>
<dbReference type="VEuPathDB" id="PlasmoDB:PVP01_0503400"/>
<reference evidence="5 6" key="1">
    <citation type="submission" date="2016-07" db="EMBL/GenBank/DDBJ databases">
        <authorList>
            <consortium name="Pathogen Informatics"/>
        </authorList>
    </citation>
    <scope>NUCLEOTIDE SEQUENCE [LARGE SCALE GENOMIC DNA]</scope>
    <source>
        <strain evidence="2">PvW1</strain>
    </source>
</reference>
<evidence type="ECO:0000313" key="4">
    <source>
        <dbReference type="EMBL" id="SCO71193.1"/>
    </source>
</evidence>
<gene>
    <name evidence="4" type="ORF">PVC01_050005700</name>
    <name evidence="3" type="ORF">PVT01_050006600</name>
    <name evidence="2" type="ORF">PVW1_050008400</name>
</gene>